<dbReference type="EMBL" id="CP050831">
    <property type="protein sequence ID" value="QIU95044.1"/>
    <property type="molecule type" value="Genomic_DNA"/>
</dbReference>
<dbReference type="Gene3D" id="3.40.50.300">
    <property type="entry name" value="P-loop containing nucleotide triphosphate hydrolases"/>
    <property type="match status" value="1"/>
</dbReference>
<dbReference type="PROSITE" id="PS51219">
    <property type="entry name" value="DPCK"/>
    <property type="match status" value="1"/>
</dbReference>
<dbReference type="CDD" id="cd02022">
    <property type="entry name" value="DPCK"/>
    <property type="match status" value="1"/>
</dbReference>
<evidence type="ECO:0000256" key="1">
    <source>
        <dbReference type="ARBA" id="ARBA00009018"/>
    </source>
</evidence>
<dbReference type="PANTHER" id="PTHR10695">
    <property type="entry name" value="DEPHOSPHO-COA KINASE-RELATED"/>
    <property type="match status" value="1"/>
</dbReference>
<evidence type="ECO:0000313" key="7">
    <source>
        <dbReference type="EMBL" id="QIU95044.1"/>
    </source>
</evidence>
<dbReference type="EC" id="2.7.1.24" evidence="5 6"/>
<dbReference type="NCBIfam" id="TIGR00152">
    <property type="entry name" value="dephospho-CoA kinase"/>
    <property type="match status" value="1"/>
</dbReference>
<dbReference type="Pfam" id="PF01121">
    <property type="entry name" value="CoaE"/>
    <property type="match status" value="1"/>
</dbReference>
<dbReference type="PANTHER" id="PTHR10695:SF46">
    <property type="entry name" value="BIFUNCTIONAL COENZYME A SYNTHASE-RELATED"/>
    <property type="match status" value="1"/>
</dbReference>
<keyword evidence="3 5" id="KW-0067">ATP-binding</keyword>
<dbReference type="HAMAP" id="MF_00376">
    <property type="entry name" value="Dephospho_CoA_kinase"/>
    <property type="match status" value="1"/>
</dbReference>
<dbReference type="Proteomes" id="UP000501780">
    <property type="component" value="Chromosome"/>
</dbReference>
<accession>A0A6H0KNK2</accession>
<gene>
    <name evidence="5" type="primary">coaE</name>
    <name evidence="7" type="ORF">BacF7301_13225</name>
</gene>
<keyword evidence="2 5" id="KW-0547">Nucleotide-binding</keyword>
<dbReference type="AlphaFoldDB" id="A0A6H0KNK2"/>
<reference evidence="7 8" key="1">
    <citation type="submission" date="2020-03" db="EMBL/GenBank/DDBJ databases">
        <title>Genomic analysis of Bacteroides faecium CBA7301.</title>
        <authorList>
            <person name="Kim J."/>
            <person name="Roh S.W."/>
        </authorList>
    </citation>
    <scope>NUCLEOTIDE SEQUENCE [LARGE SCALE GENOMIC DNA]</scope>
    <source>
        <strain evidence="7 8">CBA7301</strain>
    </source>
</reference>
<dbReference type="GO" id="GO:0005737">
    <property type="term" value="C:cytoplasm"/>
    <property type="evidence" value="ECO:0007669"/>
    <property type="project" value="UniProtKB-SubCell"/>
</dbReference>
<keyword evidence="5 7" id="KW-0808">Transferase</keyword>
<keyword evidence="5 7" id="KW-0418">Kinase</keyword>
<name>A0A6H0KNK2_9BACE</name>
<comment type="function">
    <text evidence="5">Catalyzes the phosphorylation of the 3'-hydroxyl group of dephosphocoenzyme A to form coenzyme A.</text>
</comment>
<dbReference type="SUPFAM" id="SSF52540">
    <property type="entry name" value="P-loop containing nucleoside triphosphate hydrolases"/>
    <property type="match status" value="1"/>
</dbReference>
<evidence type="ECO:0000256" key="4">
    <source>
        <dbReference type="ARBA" id="ARBA00022993"/>
    </source>
</evidence>
<comment type="pathway">
    <text evidence="5">Cofactor biosynthesis; coenzyme A biosynthesis; CoA from (R)-pantothenate: step 5/5.</text>
</comment>
<comment type="similarity">
    <text evidence="1 5">Belongs to the CoaE family.</text>
</comment>
<comment type="catalytic activity">
    <reaction evidence="5">
        <text>3'-dephospho-CoA + ATP = ADP + CoA + H(+)</text>
        <dbReference type="Rhea" id="RHEA:18245"/>
        <dbReference type="ChEBI" id="CHEBI:15378"/>
        <dbReference type="ChEBI" id="CHEBI:30616"/>
        <dbReference type="ChEBI" id="CHEBI:57287"/>
        <dbReference type="ChEBI" id="CHEBI:57328"/>
        <dbReference type="ChEBI" id="CHEBI:456216"/>
        <dbReference type="EC" id="2.7.1.24"/>
    </reaction>
</comment>
<evidence type="ECO:0000256" key="3">
    <source>
        <dbReference type="ARBA" id="ARBA00022840"/>
    </source>
</evidence>
<dbReference type="GO" id="GO:0015937">
    <property type="term" value="P:coenzyme A biosynthetic process"/>
    <property type="evidence" value="ECO:0007669"/>
    <property type="project" value="UniProtKB-UniRule"/>
</dbReference>
<proteinExistence type="inferred from homology"/>
<dbReference type="KEGG" id="bfc:BacF7301_13225"/>
<dbReference type="RefSeq" id="WP_167963494.1">
    <property type="nucleotide sequence ID" value="NZ_CP050831.1"/>
</dbReference>
<protein>
    <recommendedName>
        <fullName evidence="5 6">Dephospho-CoA kinase</fullName>
        <ecNumber evidence="5 6">2.7.1.24</ecNumber>
    </recommendedName>
    <alternativeName>
        <fullName evidence="5">Dephosphocoenzyme A kinase</fullName>
    </alternativeName>
</protein>
<dbReference type="GO" id="GO:0004140">
    <property type="term" value="F:dephospho-CoA kinase activity"/>
    <property type="evidence" value="ECO:0007669"/>
    <property type="project" value="UniProtKB-UniRule"/>
</dbReference>
<keyword evidence="5" id="KW-0963">Cytoplasm</keyword>
<evidence type="ECO:0000256" key="2">
    <source>
        <dbReference type="ARBA" id="ARBA00022741"/>
    </source>
</evidence>
<organism evidence="7 8">
    <name type="scientific">Bacteroides faecium</name>
    <dbReference type="NCBI Taxonomy" id="2715212"/>
    <lineage>
        <taxon>Bacteria</taxon>
        <taxon>Pseudomonadati</taxon>
        <taxon>Bacteroidota</taxon>
        <taxon>Bacteroidia</taxon>
        <taxon>Bacteroidales</taxon>
        <taxon>Bacteroidaceae</taxon>
        <taxon>Bacteroides</taxon>
    </lineage>
</organism>
<feature type="binding site" evidence="5">
    <location>
        <begin position="12"/>
        <end position="17"/>
    </location>
    <ligand>
        <name>ATP</name>
        <dbReference type="ChEBI" id="CHEBI:30616"/>
    </ligand>
</feature>
<dbReference type="UniPathway" id="UPA00241">
    <property type="reaction ID" value="UER00356"/>
</dbReference>
<evidence type="ECO:0000256" key="6">
    <source>
        <dbReference type="NCBIfam" id="TIGR00152"/>
    </source>
</evidence>
<dbReference type="InterPro" id="IPR027417">
    <property type="entry name" value="P-loop_NTPase"/>
</dbReference>
<dbReference type="GO" id="GO:0005524">
    <property type="term" value="F:ATP binding"/>
    <property type="evidence" value="ECO:0007669"/>
    <property type="project" value="UniProtKB-UniRule"/>
</dbReference>
<evidence type="ECO:0000313" key="8">
    <source>
        <dbReference type="Proteomes" id="UP000501780"/>
    </source>
</evidence>
<keyword evidence="4 5" id="KW-0173">Coenzyme A biosynthesis</keyword>
<evidence type="ECO:0000256" key="5">
    <source>
        <dbReference type="HAMAP-Rule" id="MF_00376"/>
    </source>
</evidence>
<keyword evidence="8" id="KW-1185">Reference proteome</keyword>
<comment type="subcellular location">
    <subcellularLocation>
        <location evidence="5">Cytoplasm</location>
    </subcellularLocation>
</comment>
<sequence>MAIKIGITGGIGSGKSVVSRLLEIMGIPVYISDMEAKRITHTDEVIRRGLCDLVGSDVFQDGELNRPLLASYMFGHPDHVKEVNSIIHPQVKEDFRQWVIRRGSEPLVGMESAILIEAGFRSEVDFLIMVYAPLEVRVERAIKRDCSSRELVMKRIESQMSDETKRNHADYVIVNDDETPLIPQVLELISLLSKNNHYLCPAKNN</sequence>
<dbReference type="InterPro" id="IPR001977">
    <property type="entry name" value="Depp_CoAkinase"/>
</dbReference>